<name>A0A0A1Z0J8_PSEFL</name>
<protein>
    <submittedName>
        <fullName evidence="1">Uncharacterized protein</fullName>
    </submittedName>
</protein>
<proteinExistence type="predicted"/>
<comment type="caution">
    <text evidence="1">The sequence shown here is derived from an EMBL/GenBank/DDBJ whole genome shotgun (WGS) entry which is preliminary data.</text>
</comment>
<evidence type="ECO:0000313" key="2">
    <source>
        <dbReference type="Proteomes" id="UP000030060"/>
    </source>
</evidence>
<dbReference type="Proteomes" id="UP000030060">
    <property type="component" value="Unassembled WGS sequence"/>
</dbReference>
<gene>
    <name evidence="1" type="ORF">K814_0111525</name>
</gene>
<organism evidence="1 2">
    <name type="scientific">Pseudomonas fluorescens LMG 5329</name>
    <dbReference type="NCBI Taxonomy" id="1324332"/>
    <lineage>
        <taxon>Bacteria</taxon>
        <taxon>Pseudomonadati</taxon>
        <taxon>Pseudomonadota</taxon>
        <taxon>Gammaproteobacteria</taxon>
        <taxon>Pseudomonadales</taxon>
        <taxon>Pseudomonadaceae</taxon>
        <taxon>Pseudomonas</taxon>
    </lineage>
</organism>
<sequence>MSTFAIGSFARSNPTATQLSNHPEASRIPAFDVPERGFGEHFNASSHSAVIKLMMLKFGPSPGDMFTDVLSNGEAYDVTMKDGYRLHLSKQELQQAASASRFTGSDGDVLGSAHFALAVFIKRKQLERGSSPDLPDFQSMLTESLQGETTFNMLKGMGLSRHLQHVATATVVAAGGAGVADSYDAGSSLIYAGKAHQFGRERSPDRAYLYTLMSDNAPKPPVVPAPVAPIVVPKVDPATSKVRPEAAGVMQGFSEGSRNFGEVFDLSSHAAVIKLMMLRFGPSPSDMFERVEATATGYSITMKDGFEVTLSKQELQRTGAASRFSGPDVQKVADANFMLAAFAKRKQVEGNAGFDAVLSSTLCGEHIYNVLKGMGLTGFLRVVSPEKLLEPHSVGVTPTFNYSGALVVDGIKHSNGEQASVSKDYGYQLAADAPVDPNGKPAQFSAVPVGVKPADIWRGFYQGVEGNCVTVSAIKAAMMKYGQNPLGIFKRVTETPAGFSIAMRDGCTVRLTHAELSQAREAANFHGTDKGLIEDAVFLYAASAKRAQLENHEFRAGAGFNAALKTLNNGEVPGDALRRLGLYAFTRASSVEELASGVPGTLANFGHSVVVVKGALDDYGDKRDLNSSHWMQQGGHALKLV</sequence>
<dbReference type="AlphaFoldDB" id="A0A0A1Z0J8"/>
<accession>A0A0A1Z0J8</accession>
<reference evidence="1 2" key="1">
    <citation type="journal article" date="2013" name="Genome Announc.">
        <title>Draft Genome Sequence of Pseudomonas fluorescens LMG 5329, a White Line-Inducing Principle-Producing Bioindicator for the Mushroom Pathogen Pseudomonas tolaasii.</title>
        <authorList>
            <person name="Ghequire M.G."/>
            <person name="Rokni-Zadeh H."/>
            <person name="Zarrineh P."/>
            <person name="De Mot R."/>
        </authorList>
    </citation>
    <scope>NUCLEOTIDE SEQUENCE [LARGE SCALE GENOMIC DNA]</scope>
    <source>
        <strain evidence="1 2">LMG 5329</strain>
    </source>
</reference>
<dbReference type="RefSeq" id="WP_038845582.1">
    <property type="nucleotide sequence ID" value="NZ_ASGY01000079.1"/>
</dbReference>
<dbReference type="EMBL" id="ASGY01000079">
    <property type="protein sequence ID" value="KGE67728.1"/>
    <property type="molecule type" value="Genomic_DNA"/>
</dbReference>
<evidence type="ECO:0000313" key="1">
    <source>
        <dbReference type="EMBL" id="KGE67728.1"/>
    </source>
</evidence>
<dbReference type="OrthoDB" id="7023998at2"/>